<dbReference type="InterPro" id="IPR050529">
    <property type="entry name" value="CYP450_sterol_14alpha_dmase"/>
</dbReference>
<keyword evidence="3" id="KW-0479">Metal-binding</keyword>
<evidence type="ECO:0000256" key="1">
    <source>
        <dbReference type="ARBA" id="ARBA00010617"/>
    </source>
</evidence>
<dbReference type="eggNOG" id="COG2124">
    <property type="taxonomic scope" value="Bacteria"/>
</dbReference>
<dbReference type="GO" id="GO:0020037">
    <property type="term" value="F:heme binding"/>
    <property type="evidence" value="ECO:0007669"/>
    <property type="project" value="InterPro"/>
</dbReference>
<protein>
    <submittedName>
        <fullName evidence="5">Cytochrome P450</fullName>
    </submittedName>
</protein>
<dbReference type="SUPFAM" id="SSF48264">
    <property type="entry name" value="Cytochrome P450"/>
    <property type="match status" value="1"/>
</dbReference>
<dbReference type="EMBL" id="LNYW01000040">
    <property type="protein sequence ID" value="KTD60925.1"/>
    <property type="molecule type" value="Genomic_DNA"/>
</dbReference>
<accession>A0A0W0YVL8</accession>
<dbReference type="RefSeq" id="WP_018578697.1">
    <property type="nucleotide sequence ID" value="NZ_KB892437.1"/>
</dbReference>
<sequence length="523" mass="59307">MFHFLSGFSSFISRVLWGEISSPSLFDTIKNAPEPVVTMNFGLLGGQVAFVNPTNLDMAHLIDTLDGEPNGRRGETGLRFFVGGNFLSTRAKDDAENTALTHHHLLSSLLTRPADYIENTHQAMHLFLQDGRREISLLELATVPLRNTVARGLFNIESIPFDLHQALQGFSGLIQDKLDSFGKTLSVKLMTAYYSWFFSFIPRYQQTKTDYLVAAEKFLAQQSDQILQCFHTLMEHDDTGALPENLSGITNALARFIAQRVKETKPELAKDKDQFLDYLAAMTEADLQPYLHEATIKTLPILPLPGDMIVIPVSSALTELARNQELFLQLRHELQQRKFAEKNSEQKRDDIMQDREHNGLLHRIYLESLRRDFQQKTPEHLEAETIILRYSEYGVAVKDKQGEIVTQVPPGTLIAILNALPRFDPKVWPNPEKFDPSRYISDDDKSLENCVKSIFFYGKRKCPANVITEFIFQTFIADLVMNYDLRLIDGNDLGLAKIELSPVSDLDHGVELNTTRLSESVSN</sequence>
<dbReference type="InterPro" id="IPR001128">
    <property type="entry name" value="Cyt_P450"/>
</dbReference>
<name>A0A0W0YVL8_9GAMM</name>
<keyword evidence="6" id="KW-1185">Reference proteome</keyword>
<dbReference type="AlphaFoldDB" id="A0A0W0YVL8"/>
<dbReference type="GO" id="GO:0004497">
    <property type="term" value="F:monooxygenase activity"/>
    <property type="evidence" value="ECO:0007669"/>
    <property type="project" value="InterPro"/>
</dbReference>
<dbReference type="OrthoDB" id="9764248at2"/>
<evidence type="ECO:0000256" key="2">
    <source>
        <dbReference type="ARBA" id="ARBA00022617"/>
    </source>
</evidence>
<organism evidence="5 6">
    <name type="scientific">Legionella shakespearei DSM 23087</name>
    <dbReference type="NCBI Taxonomy" id="1122169"/>
    <lineage>
        <taxon>Bacteria</taxon>
        <taxon>Pseudomonadati</taxon>
        <taxon>Pseudomonadota</taxon>
        <taxon>Gammaproteobacteria</taxon>
        <taxon>Legionellales</taxon>
        <taxon>Legionellaceae</taxon>
        <taxon>Legionella</taxon>
    </lineage>
</organism>
<dbReference type="Pfam" id="PF00067">
    <property type="entry name" value="p450"/>
    <property type="match status" value="1"/>
</dbReference>
<dbReference type="PANTHER" id="PTHR24304">
    <property type="entry name" value="CYTOCHROME P450 FAMILY 7"/>
    <property type="match status" value="1"/>
</dbReference>
<proteinExistence type="inferred from homology"/>
<reference evidence="5 6" key="1">
    <citation type="submission" date="2015-11" db="EMBL/GenBank/DDBJ databases">
        <title>Genomic analysis of 38 Legionella species identifies large and diverse effector repertoires.</title>
        <authorList>
            <person name="Burstein D."/>
            <person name="Amaro F."/>
            <person name="Zusman T."/>
            <person name="Lifshitz Z."/>
            <person name="Cohen O."/>
            <person name="Gilbert J.A."/>
            <person name="Pupko T."/>
            <person name="Shuman H.A."/>
            <person name="Segal G."/>
        </authorList>
    </citation>
    <scope>NUCLEOTIDE SEQUENCE [LARGE SCALE GENOMIC DNA]</scope>
    <source>
        <strain evidence="5 6">ATCC 49655</strain>
    </source>
</reference>
<comment type="similarity">
    <text evidence="1">Belongs to the cytochrome P450 family.</text>
</comment>
<dbReference type="GO" id="GO:0005506">
    <property type="term" value="F:iron ion binding"/>
    <property type="evidence" value="ECO:0007669"/>
    <property type="project" value="InterPro"/>
</dbReference>
<dbReference type="GO" id="GO:0016705">
    <property type="term" value="F:oxidoreductase activity, acting on paired donors, with incorporation or reduction of molecular oxygen"/>
    <property type="evidence" value="ECO:0007669"/>
    <property type="project" value="InterPro"/>
</dbReference>
<evidence type="ECO:0000313" key="6">
    <source>
        <dbReference type="Proteomes" id="UP000054600"/>
    </source>
</evidence>
<dbReference type="Proteomes" id="UP000054600">
    <property type="component" value="Unassembled WGS sequence"/>
</dbReference>
<dbReference type="InterPro" id="IPR036396">
    <property type="entry name" value="Cyt_P450_sf"/>
</dbReference>
<keyword evidence="4" id="KW-0408">Iron</keyword>
<evidence type="ECO:0000256" key="3">
    <source>
        <dbReference type="ARBA" id="ARBA00022723"/>
    </source>
</evidence>
<evidence type="ECO:0000313" key="5">
    <source>
        <dbReference type="EMBL" id="KTD60925.1"/>
    </source>
</evidence>
<dbReference type="PATRIC" id="fig|1122169.6.peg.1537"/>
<dbReference type="Gene3D" id="1.10.630.10">
    <property type="entry name" value="Cytochrome P450"/>
    <property type="match status" value="1"/>
</dbReference>
<keyword evidence="2" id="KW-0349">Heme</keyword>
<dbReference type="STRING" id="1122169.Lsha_1336"/>
<gene>
    <name evidence="5" type="ORF">Lsha_1336</name>
</gene>
<comment type="caution">
    <text evidence="5">The sequence shown here is derived from an EMBL/GenBank/DDBJ whole genome shotgun (WGS) entry which is preliminary data.</text>
</comment>
<evidence type="ECO:0000256" key="4">
    <source>
        <dbReference type="ARBA" id="ARBA00023004"/>
    </source>
</evidence>
<dbReference type="PANTHER" id="PTHR24304:SF2">
    <property type="entry name" value="24-HYDROXYCHOLESTEROL 7-ALPHA-HYDROXYLASE"/>
    <property type="match status" value="1"/>
</dbReference>